<dbReference type="InterPro" id="IPR036779">
    <property type="entry name" value="LysM_dom_sf"/>
</dbReference>
<dbReference type="Pfam" id="PF01476">
    <property type="entry name" value="LysM"/>
    <property type="match status" value="1"/>
</dbReference>
<feature type="domain" description="LysM" evidence="3">
    <location>
        <begin position="151"/>
        <end position="200"/>
    </location>
</feature>
<evidence type="ECO:0000256" key="1">
    <source>
        <dbReference type="SAM" id="MobiDB-lite"/>
    </source>
</evidence>
<proteinExistence type="predicted"/>
<keyword evidence="2" id="KW-0812">Transmembrane</keyword>
<evidence type="ECO:0000259" key="3">
    <source>
        <dbReference type="PROSITE" id="PS51782"/>
    </source>
</evidence>
<feature type="compositionally biased region" description="Polar residues" evidence="1">
    <location>
        <begin position="1"/>
        <end position="10"/>
    </location>
</feature>
<dbReference type="EMBL" id="JBAPLV010000031">
    <property type="protein sequence ID" value="MEI4280917.1"/>
    <property type="molecule type" value="Genomic_DNA"/>
</dbReference>
<reference evidence="4 5" key="1">
    <citation type="submission" date="2024-03" db="EMBL/GenBank/DDBJ databases">
        <title>Draft genome sequence of Klenkia terrae.</title>
        <authorList>
            <person name="Duangmal K."/>
            <person name="Chantavorakit T."/>
        </authorList>
    </citation>
    <scope>NUCLEOTIDE SEQUENCE [LARGE SCALE GENOMIC DNA]</scope>
    <source>
        <strain evidence="4 5">JCM 17786</strain>
    </source>
</reference>
<accession>A0ABU8EBC6</accession>
<comment type="caution">
    <text evidence="4">The sequence shown here is derived from an EMBL/GenBank/DDBJ whole genome shotgun (WGS) entry which is preliminary data.</text>
</comment>
<protein>
    <submittedName>
        <fullName evidence="4">LysM peptidoglycan-binding domain-containing protein</fullName>
    </submittedName>
</protein>
<keyword evidence="2" id="KW-1133">Transmembrane helix</keyword>
<dbReference type="InterPro" id="IPR018392">
    <property type="entry name" value="LysM"/>
</dbReference>
<dbReference type="Gene3D" id="3.10.350.10">
    <property type="entry name" value="LysM domain"/>
    <property type="match status" value="1"/>
</dbReference>
<evidence type="ECO:0000256" key="2">
    <source>
        <dbReference type="SAM" id="Phobius"/>
    </source>
</evidence>
<feature type="transmembrane region" description="Helical" evidence="2">
    <location>
        <begin position="114"/>
        <end position="135"/>
    </location>
</feature>
<sequence>MASTATTLRTLPTAHPARAAESTAGAGARPAPTRVVARRGNHPAGRALARAAEQGTGPLAPVVPLRRTGAEVVPLRPAAPPVLPAASAAEPVGSAASPGTTAPAPLRLTRRGRLVLFGLGVVTALGLAAFAVPALGDSDPAVPALELAGRSSVVVHSGDTLWSIAEAVAPDTDPRVVVDAIQEANGLSGAGLVPGQVLVLP</sequence>
<keyword evidence="5" id="KW-1185">Reference proteome</keyword>
<keyword evidence="2" id="KW-0472">Membrane</keyword>
<feature type="compositionally biased region" description="Low complexity" evidence="1">
    <location>
        <begin position="16"/>
        <end position="34"/>
    </location>
</feature>
<dbReference type="PROSITE" id="PS51782">
    <property type="entry name" value="LYSM"/>
    <property type="match status" value="1"/>
</dbReference>
<gene>
    <name evidence="4" type="ORF">UXQ13_20745</name>
</gene>
<dbReference type="RefSeq" id="WP_336392900.1">
    <property type="nucleotide sequence ID" value="NZ_JBAPLV010000031.1"/>
</dbReference>
<dbReference type="Proteomes" id="UP001373496">
    <property type="component" value="Unassembled WGS sequence"/>
</dbReference>
<name>A0ABU8EBC6_9ACTN</name>
<evidence type="ECO:0000313" key="5">
    <source>
        <dbReference type="Proteomes" id="UP001373496"/>
    </source>
</evidence>
<dbReference type="SMART" id="SM00257">
    <property type="entry name" value="LysM"/>
    <property type="match status" value="1"/>
</dbReference>
<dbReference type="SUPFAM" id="SSF54106">
    <property type="entry name" value="LysM domain"/>
    <property type="match status" value="1"/>
</dbReference>
<organism evidence="4 5">
    <name type="scientific">Klenkia terrae</name>
    <dbReference type="NCBI Taxonomy" id="1052259"/>
    <lineage>
        <taxon>Bacteria</taxon>
        <taxon>Bacillati</taxon>
        <taxon>Actinomycetota</taxon>
        <taxon>Actinomycetes</taxon>
        <taxon>Geodermatophilales</taxon>
        <taxon>Geodermatophilaceae</taxon>
        <taxon>Klenkia</taxon>
    </lineage>
</organism>
<dbReference type="CDD" id="cd00118">
    <property type="entry name" value="LysM"/>
    <property type="match status" value="1"/>
</dbReference>
<evidence type="ECO:0000313" key="4">
    <source>
        <dbReference type="EMBL" id="MEI4280917.1"/>
    </source>
</evidence>
<feature type="region of interest" description="Disordered" evidence="1">
    <location>
        <begin position="1"/>
        <end position="34"/>
    </location>
</feature>